<feature type="compositionally biased region" description="Basic and acidic residues" evidence="1">
    <location>
        <begin position="114"/>
        <end position="125"/>
    </location>
</feature>
<sequence length="274" mass="30076">MADASSNTLGLDFNQLQIKEDTAPAPSADTVPSNPTHTDNVNNAENTQEPTRPDASAPIPRDKKKPYVNLERVNTGGSQRDKLSDEALTERMARMREQNEKIKQRRMNVEADEEAFRQTQESERAKHTHNRKVQESIDRAREQNAKRKMEKIQSREWDSGKPARSDWKSQPKTDGTKEGELKPIESIQISEVVNNAGNNNSDGWTRGGPLRGGRGRGRGRGGAVPRGGKPRSSDGQSVTSPPPASDDNGKTSNNKVPESSTPKNKSQAAASETS</sequence>
<keyword evidence="3" id="KW-1185">Reference proteome</keyword>
<gene>
    <name evidence="2" type="ORF">BDQ12DRAFT_732436</name>
</gene>
<dbReference type="AlphaFoldDB" id="A0A5C3MDW5"/>
<dbReference type="Proteomes" id="UP000308652">
    <property type="component" value="Unassembled WGS sequence"/>
</dbReference>
<protein>
    <submittedName>
        <fullName evidence="2">Uncharacterized protein</fullName>
    </submittedName>
</protein>
<dbReference type="OrthoDB" id="2402960at2759"/>
<evidence type="ECO:0000313" key="2">
    <source>
        <dbReference type="EMBL" id="TFK42835.1"/>
    </source>
</evidence>
<dbReference type="EMBL" id="ML213592">
    <property type="protein sequence ID" value="TFK42835.1"/>
    <property type="molecule type" value="Genomic_DNA"/>
</dbReference>
<feature type="compositionally biased region" description="Polar residues" evidence="1">
    <location>
        <begin position="1"/>
        <end position="17"/>
    </location>
</feature>
<name>A0A5C3MDW5_9AGAR</name>
<accession>A0A5C3MDW5</accession>
<feature type="compositionally biased region" description="Polar residues" evidence="1">
    <location>
        <begin position="250"/>
        <end position="274"/>
    </location>
</feature>
<dbReference type="STRING" id="68775.A0A5C3MDW5"/>
<feature type="compositionally biased region" description="Basic and acidic residues" evidence="1">
    <location>
        <begin position="79"/>
        <end position="102"/>
    </location>
</feature>
<feature type="region of interest" description="Disordered" evidence="1">
    <location>
        <begin position="1"/>
        <end position="274"/>
    </location>
</feature>
<reference evidence="2 3" key="1">
    <citation type="journal article" date="2019" name="Nat. Ecol. Evol.">
        <title>Megaphylogeny resolves global patterns of mushroom evolution.</title>
        <authorList>
            <person name="Varga T."/>
            <person name="Krizsan K."/>
            <person name="Foldi C."/>
            <person name="Dima B."/>
            <person name="Sanchez-Garcia M."/>
            <person name="Sanchez-Ramirez S."/>
            <person name="Szollosi G.J."/>
            <person name="Szarkandi J.G."/>
            <person name="Papp V."/>
            <person name="Albert L."/>
            <person name="Andreopoulos W."/>
            <person name="Angelini C."/>
            <person name="Antonin V."/>
            <person name="Barry K.W."/>
            <person name="Bougher N.L."/>
            <person name="Buchanan P."/>
            <person name="Buyck B."/>
            <person name="Bense V."/>
            <person name="Catcheside P."/>
            <person name="Chovatia M."/>
            <person name="Cooper J."/>
            <person name="Damon W."/>
            <person name="Desjardin D."/>
            <person name="Finy P."/>
            <person name="Geml J."/>
            <person name="Haridas S."/>
            <person name="Hughes K."/>
            <person name="Justo A."/>
            <person name="Karasinski D."/>
            <person name="Kautmanova I."/>
            <person name="Kiss B."/>
            <person name="Kocsube S."/>
            <person name="Kotiranta H."/>
            <person name="LaButti K.M."/>
            <person name="Lechner B.E."/>
            <person name="Liimatainen K."/>
            <person name="Lipzen A."/>
            <person name="Lukacs Z."/>
            <person name="Mihaltcheva S."/>
            <person name="Morgado L.N."/>
            <person name="Niskanen T."/>
            <person name="Noordeloos M.E."/>
            <person name="Ohm R.A."/>
            <person name="Ortiz-Santana B."/>
            <person name="Ovrebo C."/>
            <person name="Racz N."/>
            <person name="Riley R."/>
            <person name="Savchenko A."/>
            <person name="Shiryaev A."/>
            <person name="Soop K."/>
            <person name="Spirin V."/>
            <person name="Szebenyi C."/>
            <person name="Tomsovsky M."/>
            <person name="Tulloss R.E."/>
            <person name="Uehling J."/>
            <person name="Grigoriev I.V."/>
            <person name="Vagvolgyi C."/>
            <person name="Papp T."/>
            <person name="Martin F.M."/>
            <person name="Miettinen O."/>
            <person name="Hibbett D.S."/>
            <person name="Nagy L.G."/>
        </authorList>
    </citation>
    <scope>NUCLEOTIDE SEQUENCE [LARGE SCALE GENOMIC DNA]</scope>
    <source>
        <strain evidence="2 3">CBS 166.37</strain>
    </source>
</reference>
<evidence type="ECO:0000313" key="3">
    <source>
        <dbReference type="Proteomes" id="UP000308652"/>
    </source>
</evidence>
<proteinExistence type="predicted"/>
<evidence type="ECO:0000256" key="1">
    <source>
        <dbReference type="SAM" id="MobiDB-lite"/>
    </source>
</evidence>
<organism evidence="2 3">
    <name type="scientific">Crucibulum laeve</name>
    <dbReference type="NCBI Taxonomy" id="68775"/>
    <lineage>
        <taxon>Eukaryota</taxon>
        <taxon>Fungi</taxon>
        <taxon>Dikarya</taxon>
        <taxon>Basidiomycota</taxon>
        <taxon>Agaricomycotina</taxon>
        <taxon>Agaricomycetes</taxon>
        <taxon>Agaricomycetidae</taxon>
        <taxon>Agaricales</taxon>
        <taxon>Agaricineae</taxon>
        <taxon>Nidulariaceae</taxon>
        <taxon>Crucibulum</taxon>
    </lineage>
</organism>
<feature type="compositionally biased region" description="Basic and acidic residues" evidence="1">
    <location>
        <begin position="132"/>
        <end position="183"/>
    </location>
</feature>
<feature type="compositionally biased region" description="Polar residues" evidence="1">
    <location>
        <begin position="187"/>
        <end position="203"/>
    </location>
</feature>
<feature type="compositionally biased region" description="Polar residues" evidence="1">
    <location>
        <begin position="30"/>
        <end position="50"/>
    </location>
</feature>